<dbReference type="AlphaFoldDB" id="A0A8T0D8B0"/>
<evidence type="ECO:0000259" key="1">
    <source>
        <dbReference type="Pfam" id="PF23760"/>
    </source>
</evidence>
<keyword evidence="3" id="KW-1185">Reference proteome</keyword>
<accession>A0A8T0D8B0</accession>
<organism evidence="2 3">
    <name type="scientific">Paragonimus westermani</name>
    <dbReference type="NCBI Taxonomy" id="34504"/>
    <lineage>
        <taxon>Eukaryota</taxon>
        <taxon>Metazoa</taxon>
        <taxon>Spiralia</taxon>
        <taxon>Lophotrochozoa</taxon>
        <taxon>Platyhelminthes</taxon>
        <taxon>Trematoda</taxon>
        <taxon>Digenea</taxon>
        <taxon>Plagiorchiida</taxon>
        <taxon>Troglotremata</taxon>
        <taxon>Troglotrematidae</taxon>
        <taxon>Paragonimus</taxon>
    </lineage>
</organism>
<protein>
    <recommendedName>
        <fullName evidence="1">DDB1- and CUL4-associated factor 12 beta-propeller domain-containing protein</fullName>
    </recommendedName>
</protein>
<dbReference type="OrthoDB" id="9610195at2759"/>
<proteinExistence type="predicted"/>
<name>A0A8T0D8B0_9TREM</name>
<sequence>MSGPAPKRQRRERKHLPLLKRLRQRELGSFDRISVVDVPQACFRLPVAWRKRAVDPGLRNKIFASQWITNNHIVYGTKCNQLVLFDCNSNSSIDIPLIGDELSNPNSLGSCACGIHAIQLNPSKSLMATGGASVNQIGVYTLSELSPYCLLKVRAPSDLCMFIVVVELPDL</sequence>
<reference evidence="2 3" key="1">
    <citation type="submission" date="2019-07" db="EMBL/GenBank/DDBJ databases">
        <title>Annotation for the trematode Paragonimus westermani.</title>
        <authorList>
            <person name="Choi Y.-J."/>
        </authorList>
    </citation>
    <scope>NUCLEOTIDE SEQUENCE [LARGE SCALE GENOMIC DNA]</scope>
    <source>
        <strain evidence="2">180907_Pwestermani</strain>
    </source>
</reference>
<dbReference type="Pfam" id="PF23760">
    <property type="entry name" value="Beta-prop_DCAF12"/>
    <property type="match status" value="1"/>
</dbReference>
<dbReference type="SUPFAM" id="SSF50978">
    <property type="entry name" value="WD40 repeat-like"/>
    <property type="match status" value="1"/>
</dbReference>
<comment type="caution">
    <text evidence="2">The sequence shown here is derived from an EMBL/GenBank/DDBJ whole genome shotgun (WGS) entry which is preliminary data.</text>
</comment>
<dbReference type="InterPro" id="IPR036322">
    <property type="entry name" value="WD40_repeat_dom_sf"/>
</dbReference>
<dbReference type="EMBL" id="JTDF01010765">
    <property type="protein sequence ID" value="KAF8563762.1"/>
    <property type="molecule type" value="Genomic_DNA"/>
</dbReference>
<evidence type="ECO:0000313" key="2">
    <source>
        <dbReference type="EMBL" id="KAF8563762.1"/>
    </source>
</evidence>
<evidence type="ECO:0000313" key="3">
    <source>
        <dbReference type="Proteomes" id="UP000699462"/>
    </source>
</evidence>
<dbReference type="InterPro" id="IPR056151">
    <property type="entry name" value="Beta-prop_DCAF12"/>
</dbReference>
<dbReference type="Proteomes" id="UP000699462">
    <property type="component" value="Unassembled WGS sequence"/>
</dbReference>
<feature type="domain" description="DDB1- and CUL4-associated factor 12 beta-propeller" evidence="1">
    <location>
        <begin position="45"/>
        <end position="163"/>
    </location>
</feature>
<gene>
    <name evidence="2" type="ORF">P879_11508</name>
</gene>